<comment type="subcellular location">
    <subcellularLocation>
        <location evidence="1">Endomembrane system</location>
        <topology evidence="1">Multi-pass membrane protein</topology>
    </subcellularLocation>
</comment>
<keyword evidence="3 12" id="KW-0812">Transmembrane</keyword>
<dbReference type="Pfam" id="PF06803">
    <property type="entry name" value="DUF1232"/>
    <property type="match status" value="1"/>
</dbReference>
<keyword evidence="8 12" id="KW-0472">Membrane</keyword>
<dbReference type="SMART" id="SM00184">
    <property type="entry name" value="RING"/>
    <property type="match status" value="1"/>
</dbReference>
<dbReference type="PANTHER" id="PTHR22894">
    <property type="entry name" value="RING-TYPE DOMAIN-CONTAINING PROTEIN"/>
    <property type="match status" value="1"/>
</dbReference>
<evidence type="ECO:0000256" key="1">
    <source>
        <dbReference type="ARBA" id="ARBA00004127"/>
    </source>
</evidence>
<dbReference type="PROSITE" id="PS00518">
    <property type="entry name" value="ZF_RING_1"/>
    <property type="match status" value="1"/>
</dbReference>
<dbReference type="Proteomes" id="UP000694867">
    <property type="component" value="Unplaced"/>
</dbReference>
<keyword evidence="7 12" id="KW-1133">Transmembrane helix</keyword>
<organism evidence="14 15">
    <name type="scientific">Galendromus occidentalis</name>
    <name type="common">western predatory mite</name>
    <dbReference type="NCBI Taxonomy" id="34638"/>
    <lineage>
        <taxon>Eukaryota</taxon>
        <taxon>Metazoa</taxon>
        <taxon>Ecdysozoa</taxon>
        <taxon>Arthropoda</taxon>
        <taxon>Chelicerata</taxon>
        <taxon>Arachnida</taxon>
        <taxon>Acari</taxon>
        <taxon>Parasitiformes</taxon>
        <taxon>Mesostigmata</taxon>
        <taxon>Gamasina</taxon>
        <taxon>Phytoseioidea</taxon>
        <taxon>Phytoseiidae</taxon>
        <taxon>Typhlodrominae</taxon>
        <taxon>Galendromus</taxon>
    </lineage>
</organism>
<keyword evidence="5 11" id="KW-0863">Zinc-finger</keyword>
<evidence type="ECO:0000256" key="2">
    <source>
        <dbReference type="ARBA" id="ARBA00014068"/>
    </source>
</evidence>
<dbReference type="GO" id="GO:0061630">
    <property type="term" value="F:ubiquitin protein ligase activity"/>
    <property type="evidence" value="ECO:0007669"/>
    <property type="project" value="InterPro"/>
</dbReference>
<reference evidence="15" key="1">
    <citation type="submission" date="2025-08" db="UniProtKB">
        <authorList>
            <consortium name="RefSeq"/>
        </authorList>
    </citation>
    <scope>IDENTIFICATION</scope>
</reference>
<feature type="transmembrane region" description="Helical" evidence="12">
    <location>
        <begin position="187"/>
        <end position="206"/>
    </location>
</feature>
<dbReference type="InterPro" id="IPR013083">
    <property type="entry name" value="Znf_RING/FYVE/PHD"/>
</dbReference>
<evidence type="ECO:0000256" key="3">
    <source>
        <dbReference type="ARBA" id="ARBA00022692"/>
    </source>
</evidence>
<dbReference type="Gene3D" id="3.30.40.10">
    <property type="entry name" value="Zinc/RING finger domain, C3HC4 (zinc finger)"/>
    <property type="match status" value="1"/>
</dbReference>
<dbReference type="PROSITE" id="PS50089">
    <property type="entry name" value="ZF_RING_2"/>
    <property type="match status" value="1"/>
</dbReference>
<evidence type="ECO:0000256" key="9">
    <source>
        <dbReference type="ARBA" id="ARBA00030110"/>
    </source>
</evidence>
<dbReference type="PANTHER" id="PTHR22894:SF5">
    <property type="entry name" value="RING-TYPE DOMAIN-CONTAINING PROTEIN"/>
    <property type="match status" value="1"/>
</dbReference>
<protein>
    <recommendedName>
        <fullName evidence="2">E3 ubiquitin-protein ligase RNF170</fullName>
    </recommendedName>
    <alternativeName>
        <fullName evidence="10">RING finger protein 170</fullName>
    </alternativeName>
    <alternativeName>
        <fullName evidence="9">RING-type E3 ubiquitin transferase RNF170</fullName>
    </alternativeName>
</protein>
<dbReference type="GeneID" id="100906227"/>
<evidence type="ECO:0000256" key="10">
    <source>
        <dbReference type="ARBA" id="ARBA00031107"/>
    </source>
</evidence>
<feature type="transmembrane region" description="Helical" evidence="12">
    <location>
        <begin position="17"/>
        <end position="36"/>
    </location>
</feature>
<gene>
    <name evidence="15" type="primary">LOC100906227</name>
</gene>
<dbReference type="Pfam" id="PF00097">
    <property type="entry name" value="zf-C3HC4"/>
    <property type="match status" value="1"/>
</dbReference>
<dbReference type="InterPro" id="IPR038896">
    <property type="entry name" value="RNF170"/>
</dbReference>
<dbReference type="GO" id="GO:0008270">
    <property type="term" value="F:zinc ion binding"/>
    <property type="evidence" value="ECO:0007669"/>
    <property type="project" value="UniProtKB-KW"/>
</dbReference>
<evidence type="ECO:0000256" key="8">
    <source>
        <dbReference type="ARBA" id="ARBA00023136"/>
    </source>
</evidence>
<evidence type="ECO:0000256" key="11">
    <source>
        <dbReference type="PROSITE-ProRule" id="PRU00175"/>
    </source>
</evidence>
<evidence type="ECO:0000313" key="14">
    <source>
        <dbReference type="Proteomes" id="UP000694867"/>
    </source>
</evidence>
<dbReference type="InterPro" id="IPR017907">
    <property type="entry name" value="Znf_RING_CS"/>
</dbReference>
<dbReference type="InterPro" id="IPR010652">
    <property type="entry name" value="DUF1232"/>
</dbReference>
<dbReference type="SUPFAM" id="SSF57850">
    <property type="entry name" value="RING/U-box"/>
    <property type="match status" value="1"/>
</dbReference>
<dbReference type="InterPro" id="IPR018957">
    <property type="entry name" value="Znf_C3HC4_RING-type"/>
</dbReference>
<sequence>MSDNEDPSTLAGVGDEVLTTTLVTIVFLAGVLHHLWRTMDFRWIGEWWQARQNPPPPAEQTAVTQRANRSYSDDKCLICLEDIRLPLTTNCGHRFCAECLIKWLQGPARRPTTSCPTCRQHVSALLRNFEPVADDEARRVLMRQINFYNRRYSGEPRPFWEHVRDLPLLLSHLASEFFSLGGLMYMFRIRIAVCFFLALVYLLSPVDVVPEAMFGLLGFLDDLFVLIVLGVYMSLIYRRLLAERYVE</sequence>
<evidence type="ECO:0000313" key="15">
    <source>
        <dbReference type="RefSeq" id="XP_003745830.1"/>
    </source>
</evidence>
<feature type="domain" description="RING-type" evidence="13">
    <location>
        <begin position="76"/>
        <end position="119"/>
    </location>
</feature>
<dbReference type="InterPro" id="IPR001841">
    <property type="entry name" value="Znf_RING"/>
</dbReference>
<evidence type="ECO:0000256" key="12">
    <source>
        <dbReference type="SAM" id="Phobius"/>
    </source>
</evidence>
<dbReference type="RefSeq" id="XP_003745830.1">
    <property type="nucleotide sequence ID" value="XM_003745782.2"/>
</dbReference>
<evidence type="ECO:0000256" key="5">
    <source>
        <dbReference type="ARBA" id="ARBA00022771"/>
    </source>
</evidence>
<evidence type="ECO:0000259" key="13">
    <source>
        <dbReference type="PROSITE" id="PS50089"/>
    </source>
</evidence>
<proteinExistence type="predicted"/>
<feature type="transmembrane region" description="Helical" evidence="12">
    <location>
        <begin position="212"/>
        <end position="235"/>
    </location>
</feature>
<accession>A0AAJ6QW48</accession>
<evidence type="ECO:0000256" key="7">
    <source>
        <dbReference type="ARBA" id="ARBA00022989"/>
    </source>
</evidence>
<dbReference type="GO" id="GO:0012505">
    <property type="term" value="C:endomembrane system"/>
    <property type="evidence" value="ECO:0007669"/>
    <property type="project" value="UniProtKB-SubCell"/>
</dbReference>
<evidence type="ECO:0000256" key="4">
    <source>
        <dbReference type="ARBA" id="ARBA00022723"/>
    </source>
</evidence>
<dbReference type="KEGG" id="goe:100906227"/>
<evidence type="ECO:0000256" key="6">
    <source>
        <dbReference type="ARBA" id="ARBA00022833"/>
    </source>
</evidence>
<keyword evidence="4" id="KW-0479">Metal-binding</keyword>
<name>A0AAJ6QW48_9ACAR</name>
<keyword evidence="6" id="KW-0862">Zinc</keyword>
<keyword evidence="14" id="KW-1185">Reference proteome</keyword>
<dbReference type="AlphaFoldDB" id="A0AAJ6QW48"/>